<feature type="compositionally biased region" description="Low complexity" evidence="1">
    <location>
        <begin position="338"/>
        <end position="349"/>
    </location>
</feature>
<feature type="compositionally biased region" description="Pro residues" evidence="1">
    <location>
        <begin position="377"/>
        <end position="386"/>
    </location>
</feature>
<dbReference type="EMBL" id="JAPEVG010000947">
    <property type="protein sequence ID" value="KAJ8454529.1"/>
    <property type="molecule type" value="Genomic_DNA"/>
</dbReference>
<protein>
    <submittedName>
        <fullName evidence="2">Uncharacterized protein</fullName>
    </submittedName>
</protein>
<feature type="compositionally biased region" description="Polar residues" evidence="1">
    <location>
        <begin position="78"/>
        <end position="109"/>
    </location>
</feature>
<dbReference type="Proteomes" id="UP001215151">
    <property type="component" value="Unassembled WGS sequence"/>
</dbReference>
<feature type="compositionally biased region" description="Polar residues" evidence="1">
    <location>
        <begin position="476"/>
        <end position="485"/>
    </location>
</feature>
<feature type="compositionally biased region" description="Polar residues" evidence="1">
    <location>
        <begin position="199"/>
        <end position="209"/>
    </location>
</feature>
<sequence>MRPKSVHNAPPSPHHADYIIPPEGYIPTMGPDNTIPIPPPHELGRPTSMSSMRPSNPSVVDDMPPSAPVGMNARDYAYSQQPRGSPRSYQDSLPSTSISQYELVNSPKTATRGLRERSSGLSAIPEVSSSMEFSPGTEGRARNSIVPDSSSFRGPDPRGSVGDLGNASRMPRSRSREDSQRIADELRYSDPDEMEQWRRSTASQTQPSASYDGMHGPPRPAYISTPSPLGGPPMTPTTPVAGQTPSRRRSQAAQSPSTDNRSYLGTGSSRQRATGTSSASIDISIIPPSDPESNASAASSMRHGMLSPASSNRVLTPQPGQPGGNIPAQVYSGGYNEATGPPSGYAYGAPNPPPPQRYNIPPSLTPGMPVSPRRTPEPLPGFPGLPTPRSSSPSDFSRPVSRGSRVPSTGYGGNMNDMPARSKSSLGRPPSALSAERPPSARPLTPSQTYPMGPTPPGMEYIDTSGRVPAVLRSPSRASSRQSLQPDMPRPSSRTSADHHRSLSLNAGSTPATVPRPLSGGLRRVPSASSINSETSRKSGMYSHYDPGEQLDAAWLASSNDLTSMQSPNTMANTRANAVYANPPGPSRLRPSSPSMSFASFRS</sequence>
<dbReference type="AlphaFoldDB" id="A0AAD7TF36"/>
<feature type="compositionally biased region" description="Low complexity" evidence="1">
    <location>
        <begin position="388"/>
        <end position="408"/>
    </location>
</feature>
<reference evidence="2" key="1">
    <citation type="submission" date="2022-11" db="EMBL/GenBank/DDBJ databases">
        <title>Genome Sequence of Cubamyces cubensis.</title>
        <authorList>
            <person name="Buettner E."/>
        </authorList>
    </citation>
    <scope>NUCLEOTIDE SEQUENCE</scope>
    <source>
        <strain evidence="2">MPL-01</strain>
    </source>
</reference>
<feature type="region of interest" description="Disordered" evidence="1">
    <location>
        <begin position="577"/>
        <end position="603"/>
    </location>
</feature>
<evidence type="ECO:0000313" key="2">
    <source>
        <dbReference type="EMBL" id="KAJ8454529.1"/>
    </source>
</evidence>
<evidence type="ECO:0000256" key="1">
    <source>
        <dbReference type="SAM" id="MobiDB-lite"/>
    </source>
</evidence>
<proteinExistence type="predicted"/>
<feature type="compositionally biased region" description="Low complexity" evidence="1">
    <location>
        <begin position="277"/>
        <end position="293"/>
    </location>
</feature>
<feature type="compositionally biased region" description="Polar residues" evidence="1">
    <location>
        <begin position="259"/>
        <end position="276"/>
    </location>
</feature>
<gene>
    <name evidence="2" type="ORF">ONZ51_g12973</name>
</gene>
<keyword evidence="3" id="KW-1185">Reference proteome</keyword>
<evidence type="ECO:0000313" key="3">
    <source>
        <dbReference type="Proteomes" id="UP001215151"/>
    </source>
</evidence>
<organism evidence="2 3">
    <name type="scientific">Trametes cubensis</name>
    <dbReference type="NCBI Taxonomy" id="1111947"/>
    <lineage>
        <taxon>Eukaryota</taxon>
        <taxon>Fungi</taxon>
        <taxon>Dikarya</taxon>
        <taxon>Basidiomycota</taxon>
        <taxon>Agaricomycotina</taxon>
        <taxon>Agaricomycetes</taxon>
        <taxon>Polyporales</taxon>
        <taxon>Polyporaceae</taxon>
        <taxon>Trametes</taxon>
    </lineage>
</organism>
<feature type="compositionally biased region" description="Low complexity" evidence="1">
    <location>
        <begin position="587"/>
        <end position="603"/>
    </location>
</feature>
<name>A0AAD7TF36_9APHY</name>
<feature type="compositionally biased region" description="Low complexity" evidence="1">
    <location>
        <begin position="237"/>
        <end position="258"/>
    </location>
</feature>
<feature type="region of interest" description="Disordered" evidence="1">
    <location>
        <begin position="1"/>
        <end position="546"/>
    </location>
</feature>
<feature type="compositionally biased region" description="Polar residues" evidence="1">
    <location>
        <begin position="503"/>
        <end position="512"/>
    </location>
</feature>
<accession>A0AAD7TF36</accession>
<comment type="caution">
    <text evidence="2">The sequence shown here is derived from an EMBL/GenBank/DDBJ whole genome shotgun (WGS) entry which is preliminary data.</text>
</comment>
<feature type="compositionally biased region" description="Polar residues" evidence="1">
    <location>
        <begin position="47"/>
        <end position="58"/>
    </location>
</feature>
<feature type="compositionally biased region" description="Basic and acidic residues" evidence="1">
    <location>
        <begin position="174"/>
        <end position="198"/>
    </location>
</feature>